<protein>
    <submittedName>
        <fullName evidence="1">Uncharacterized protein</fullName>
    </submittedName>
</protein>
<name>A0ACC0UD49_9AGAM</name>
<proteinExistence type="predicted"/>
<evidence type="ECO:0000313" key="1">
    <source>
        <dbReference type="EMBL" id="KAI9509436.1"/>
    </source>
</evidence>
<dbReference type="Proteomes" id="UP001207468">
    <property type="component" value="Unassembled WGS sequence"/>
</dbReference>
<accession>A0ACC0UD49</accession>
<gene>
    <name evidence="1" type="ORF">F5148DRAFT_753269</name>
</gene>
<keyword evidence="2" id="KW-1185">Reference proteome</keyword>
<comment type="caution">
    <text evidence="1">The sequence shown here is derived from an EMBL/GenBank/DDBJ whole genome shotgun (WGS) entry which is preliminary data.</text>
</comment>
<reference evidence="1" key="1">
    <citation type="submission" date="2021-03" db="EMBL/GenBank/DDBJ databases">
        <title>Evolutionary priming and transition to the ectomycorrhizal habit in an iconic lineage of mushroom-forming fungi: is preadaptation a requirement?</title>
        <authorList>
            <consortium name="DOE Joint Genome Institute"/>
            <person name="Looney B.P."/>
            <person name="Miyauchi S."/>
            <person name="Morin E."/>
            <person name="Drula E."/>
            <person name="Courty P.E."/>
            <person name="Chicoki N."/>
            <person name="Fauchery L."/>
            <person name="Kohler A."/>
            <person name="Kuo A."/>
            <person name="LaButti K."/>
            <person name="Pangilinan J."/>
            <person name="Lipzen A."/>
            <person name="Riley R."/>
            <person name="Andreopoulos W."/>
            <person name="He G."/>
            <person name="Johnson J."/>
            <person name="Barry K.W."/>
            <person name="Grigoriev I.V."/>
            <person name="Nagy L."/>
            <person name="Hibbett D."/>
            <person name="Henrissat B."/>
            <person name="Matheny P.B."/>
            <person name="Labbe J."/>
            <person name="Martin A.F."/>
        </authorList>
    </citation>
    <scope>NUCLEOTIDE SEQUENCE</scope>
    <source>
        <strain evidence="1">BPL698</strain>
    </source>
</reference>
<dbReference type="EMBL" id="JAGFNK010000064">
    <property type="protein sequence ID" value="KAI9509436.1"/>
    <property type="molecule type" value="Genomic_DNA"/>
</dbReference>
<sequence length="241" mass="27315">MLFRIHDIFRCLHIDRVTSVRVLMQGYDHCCTRNDRNLCNATLPSSTTQWTMAINKFSSARFHKPSSDPLVMLISIVLPQTLVASRLHHRYPHAVPTGRATTLSGWTALFHIFAPQRLEDSRHVIPLEVFIALTQPLPRLKVFFLRFPLAPTWLRTTGRLMSLTSTGNVITKQNYSVSMAHNKCHPPSAFRRLCWNVKSQGQGHIGPLPFEFTGRHNLIVDHVVCALSQAASTLSRGQERS</sequence>
<evidence type="ECO:0000313" key="2">
    <source>
        <dbReference type="Proteomes" id="UP001207468"/>
    </source>
</evidence>
<organism evidence="1 2">
    <name type="scientific">Russula earlei</name>
    <dbReference type="NCBI Taxonomy" id="71964"/>
    <lineage>
        <taxon>Eukaryota</taxon>
        <taxon>Fungi</taxon>
        <taxon>Dikarya</taxon>
        <taxon>Basidiomycota</taxon>
        <taxon>Agaricomycotina</taxon>
        <taxon>Agaricomycetes</taxon>
        <taxon>Russulales</taxon>
        <taxon>Russulaceae</taxon>
        <taxon>Russula</taxon>
    </lineage>
</organism>